<evidence type="ECO:0000313" key="4">
    <source>
        <dbReference type="EMBL" id="KAG8038368.1"/>
    </source>
</evidence>
<feature type="domain" description="ZAD" evidence="3">
    <location>
        <begin position="29"/>
        <end position="107"/>
    </location>
</feature>
<feature type="region of interest" description="Disordered" evidence="2">
    <location>
        <begin position="837"/>
        <end position="859"/>
    </location>
</feature>
<keyword evidence="5" id="KW-1185">Reference proteome</keyword>
<evidence type="ECO:0000256" key="1">
    <source>
        <dbReference type="PROSITE-ProRule" id="PRU01263"/>
    </source>
</evidence>
<evidence type="ECO:0000313" key="5">
    <source>
        <dbReference type="Proteomes" id="UP000729913"/>
    </source>
</evidence>
<comment type="caution">
    <text evidence="4">The sequence shown here is derived from an EMBL/GenBank/DDBJ whole genome shotgun (WGS) entry which is preliminary data.</text>
</comment>
<dbReference type="Pfam" id="PF07776">
    <property type="entry name" value="zf-AD"/>
    <property type="match status" value="1"/>
</dbReference>
<feature type="region of interest" description="Disordered" evidence="2">
    <location>
        <begin position="498"/>
        <end position="517"/>
    </location>
</feature>
<feature type="binding site" evidence="1">
    <location>
        <position position="83"/>
    </location>
    <ligand>
        <name>Zn(2+)</name>
        <dbReference type="ChEBI" id="CHEBI:29105"/>
    </ligand>
</feature>
<protein>
    <recommendedName>
        <fullName evidence="3">ZAD domain-containing protein</fullName>
    </recommendedName>
</protein>
<dbReference type="OrthoDB" id="8922241at2759"/>
<dbReference type="Proteomes" id="UP000729913">
    <property type="component" value="Unassembled WGS sequence"/>
</dbReference>
<organism evidence="4 5">
    <name type="scientific">Cotesia typhae</name>
    <dbReference type="NCBI Taxonomy" id="2053667"/>
    <lineage>
        <taxon>Eukaryota</taxon>
        <taxon>Metazoa</taxon>
        <taxon>Ecdysozoa</taxon>
        <taxon>Arthropoda</taxon>
        <taxon>Hexapoda</taxon>
        <taxon>Insecta</taxon>
        <taxon>Pterygota</taxon>
        <taxon>Neoptera</taxon>
        <taxon>Endopterygota</taxon>
        <taxon>Hymenoptera</taxon>
        <taxon>Apocrita</taxon>
        <taxon>Ichneumonoidea</taxon>
        <taxon>Braconidae</taxon>
        <taxon>Microgastrinae</taxon>
        <taxon>Cotesia</taxon>
    </lineage>
</organism>
<dbReference type="PROSITE" id="PS00028">
    <property type="entry name" value="ZINC_FINGER_C2H2_1"/>
    <property type="match status" value="1"/>
</dbReference>
<dbReference type="SMART" id="SM00868">
    <property type="entry name" value="zf-AD"/>
    <property type="match status" value="1"/>
</dbReference>
<gene>
    <name evidence="4" type="ORF">G9C98_006695</name>
</gene>
<feature type="compositionally biased region" description="Low complexity" evidence="2">
    <location>
        <begin position="202"/>
        <end position="216"/>
    </location>
</feature>
<feature type="compositionally biased region" description="Acidic residues" evidence="2">
    <location>
        <begin position="789"/>
        <end position="808"/>
    </location>
</feature>
<feature type="compositionally biased region" description="Polar residues" evidence="2">
    <location>
        <begin position="189"/>
        <end position="201"/>
    </location>
</feature>
<dbReference type="EMBL" id="JAAOIC020000044">
    <property type="protein sequence ID" value="KAG8038368.1"/>
    <property type="molecule type" value="Genomic_DNA"/>
</dbReference>
<dbReference type="GO" id="GO:0005634">
    <property type="term" value="C:nucleus"/>
    <property type="evidence" value="ECO:0007669"/>
    <property type="project" value="InterPro"/>
</dbReference>
<evidence type="ECO:0000259" key="3">
    <source>
        <dbReference type="PROSITE" id="PS51915"/>
    </source>
</evidence>
<feature type="region of interest" description="Disordered" evidence="2">
    <location>
        <begin position="658"/>
        <end position="749"/>
    </location>
</feature>
<dbReference type="InterPro" id="IPR013087">
    <property type="entry name" value="Znf_C2H2_type"/>
</dbReference>
<keyword evidence="1" id="KW-0863">Zinc-finger</keyword>
<name>A0A8J5QQM6_9HYME</name>
<evidence type="ECO:0000256" key="2">
    <source>
        <dbReference type="SAM" id="MobiDB-lite"/>
    </source>
</evidence>
<accession>A0A8J5QQM6</accession>
<proteinExistence type="predicted"/>
<keyword evidence="1" id="KW-0862">Zinc</keyword>
<reference evidence="4" key="1">
    <citation type="submission" date="2020-03" db="EMBL/GenBank/DDBJ databases">
        <authorList>
            <person name="Chebbi M.A."/>
            <person name="Drezen J.M."/>
        </authorList>
    </citation>
    <scope>NUCLEOTIDE SEQUENCE</scope>
    <source>
        <tissue evidence="4">Whole body</tissue>
    </source>
</reference>
<feature type="region of interest" description="Disordered" evidence="2">
    <location>
        <begin position="172"/>
        <end position="229"/>
    </location>
</feature>
<feature type="compositionally biased region" description="Acidic residues" evidence="2">
    <location>
        <begin position="714"/>
        <end position="727"/>
    </location>
</feature>
<keyword evidence="1" id="KW-0479">Metal-binding</keyword>
<dbReference type="AlphaFoldDB" id="A0A8J5QQM6"/>
<feature type="region of interest" description="Disordered" evidence="2">
    <location>
        <begin position="780"/>
        <end position="809"/>
    </location>
</feature>
<feature type="binding site" evidence="1">
    <location>
        <position position="80"/>
    </location>
    <ligand>
        <name>Zn(2+)</name>
        <dbReference type="ChEBI" id="CHEBI:29105"/>
    </ligand>
</feature>
<feature type="binding site" evidence="1">
    <location>
        <position position="31"/>
    </location>
    <ligand>
        <name>Zn(2+)</name>
        <dbReference type="ChEBI" id="CHEBI:29105"/>
    </ligand>
</feature>
<reference evidence="4" key="2">
    <citation type="submission" date="2021-04" db="EMBL/GenBank/DDBJ databases">
        <title>Genome-wide patterns of bracovirus chromosomal integration into multiple host tissues during parasitism.</title>
        <authorList>
            <person name="Chebbi M.A.C."/>
        </authorList>
    </citation>
    <scope>NUCLEOTIDE SEQUENCE</scope>
    <source>
        <tissue evidence="4">Whole body</tissue>
    </source>
</reference>
<dbReference type="GO" id="GO:0008270">
    <property type="term" value="F:zinc ion binding"/>
    <property type="evidence" value="ECO:0007669"/>
    <property type="project" value="UniProtKB-UniRule"/>
</dbReference>
<dbReference type="InterPro" id="IPR012934">
    <property type="entry name" value="Znf_AD"/>
</dbReference>
<dbReference type="PROSITE" id="PS51915">
    <property type="entry name" value="ZAD"/>
    <property type="match status" value="1"/>
</dbReference>
<sequence length="935" mass="105445">MSASYNCVSLDVYVGNNTRAAVTITKMTGTCRLCLKESTKLSPIFCNTQGRKHFFDLYRKIFVCCGIDINEYDELSSFICNECVTKLNAAYDFRLLCQRSSSSYCRLQSHTSKDCICSNPNAETEIPKVKKVMKICQSTNIHGKYLERVVEEIQEEIHDSFQVNGISTINSHDNQVNGLSAKNADEQSDNSPDVSTTARPNSSTVKSSTTGVSINHESSKSSEEGNENDIDNLPYEIRLEMARQKYKDILILNKLNIPPKKTADSTKLTDFKRKGDNNNVDFGSVAGAKQKDVDDANNVKDIYDKNSQVADSNNKSINQICEANIANKNKSIDENADEQIKDTDAAVYAQPIIVGEFDHTYDLRKQIIVSFDENIPVGEKIVIQLDDNQEISAIILQDSDQGTAAEEEIEKELDSFKGFTNEEQTGAAQVDEGIEEQAINAADQRRNTKGDILDQDNYVSGKGSSLIVKDSDSSIEKPKKYFKNNPQVPNKSKIIVDRKGKSLSSRKRSRSQEFHNVSELSNVPAVKQDEFKRRKSGKTKKSSLDIVCEGLNHDASQEDSVVHSGNSIEVQAEVHVRERSPEFPESTSKIIGLNNVMQGGVNRNKSQNMNKVNVQSKFADDFDQILNLEDDIAIEVAHNIEILPDDALSVDYTVGIPDDDIQDSSDNTQVPKNNLALMTDDDNNMEFNQKKNGRINKAKKDTRLKNSKSKSVVDDDDNDNEEEERDDNELPKDSNNKNNKVLLKNKNKSRGVIAVKKNVKVKVLSKRQLKDKSKFVFKRLKSKKKPPTDDESTEDEIVSSSENIDDGTSDIVQIERSRIKQPSSTDENLVNRAVKNNHICKKLDKSQRRKSSPVRSSNSGKMRKKLFCKYCDKFFLYHLPLLKHTQKHHPDVSEDSDMNKNIKVRRHSLPVSQILHKNCYVILNRMLYKNNELYN</sequence>
<feature type="binding site" evidence="1">
    <location>
        <position position="34"/>
    </location>
    <ligand>
        <name>Zn(2+)</name>
        <dbReference type="ChEBI" id="CHEBI:29105"/>
    </ligand>
</feature>